<feature type="transmembrane region" description="Helical" evidence="5">
    <location>
        <begin position="60"/>
        <end position="78"/>
    </location>
</feature>
<dbReference type="InterPro" id="IPR007269">
    <property type="entry name" value="ICMT_MeTrfase"/>
</dbReference>
<evidence type="ECO:0000256" key="2">
    <source>
        <dbReference type="ARBA" id="ARBA00022692"/>
    </source>
</evidence>
<dbReference type="GO" id="GO:0005789">
    <property type="term" value="C:endoplasmic reticulum membrane"/>
    <property type="evidence" value="ECO:0007669"/>
    <property type="project" value="UniProtKB-SubCell"/>
</dbReference>
<proteinExistence type="inferred from homology"/>
<dbReference type="GO" id="GO:0004671">
    <property type="term" value="F:protein C-terminal S-isoprenylcysteine carboxyl O-methyltransferase activity"/>
    <property type="evidence" value="ECO:0007669"/>
    <property type="project" value="UniProtKB-EC"/>
</dbReference>
<dbReference type="AlphaFoldDB" id="A0A0D2NMH0"/>
<dbReference type="STRING" id="945553.A0A0D2NMH0"/>
<keyword evidence="2 5" id="KW-0812">Transmembrane</keyword>
<gene>
    <name evidence="7" type="ORF">HYPSUDRAFT_57427</name>
</gene>
<name>A0A0D2NMH0_HYPSF</name>
<feature type="signal peptide" evidence="6">
    <location>
        <begin position="1"/>
        <end position="24"/>
    </location>
</feature>
<keyword evidence="5" id="KW-0808">Transferase</keyword>
<reference evidence="8" key="1">
    <citation type="submission" date="2014-04" db="EMBL/GenBank/DDBJ databases">
        <title>Evolutionary Origins and Diversification of the Mycorrhizal Mutualists.</title>
        <authorList>
            <consortium name="DOE Joint Genome Institute"/>
            <consortium name="Mycorrhizal Genomics Consortium"/>
            <person name="Kohler A."/>
            <person name="Kuo A."/>
            <person name="Nagy L.G."/>
            <person name="Floudas D."/>
            <person name="Copeland A."/>
            <person name="Barry K.W."/>
            <person name="Cichocki N."/>
            <person name="Veneault-Fourrey C."/>
            <person name="LaButti K."/>
            <person name="Lindquist E.A."/>
            <person name="Lipzen A."/>
            <person name="Lundell T."/>
            <person name="Morin E."/>
            <person name="Murat C."/>
            <person name="Riley R."/>
            <person name="Ohm R."/>
            <person name="Sun H."/>
            <person name="Tunlid A."/>
            <person name="Henrissat B."/>
            <person name="Grigoriev I.V."/>
            <person name="Hibbett D.S."/>
            <person name="Martin F."/>
        </authorList>
    </citation>
    <scope>NUCLEOTIDE SEQUENCE [LARGE SCALE GENOMIC DNA]</scope>
    <source>
        <strain evidence="8">FD-334 SS-4</strain>
    </source>
</reference>
<feature type="transmembrane region" description="Helical" evidence="5">
    <location>
        <begin position="193"/>
        <end position="213"/>
    </location>
</feature>
<organism evidence="7 8">
    <name type="scientific">Hypholoma sublateritium (strain FD-334 SS-4)</name>
    <dbReference type="NCBI Taxonomy" id="945553"/>
    <lineage>
        <taxon>Eukaryota</taxon>
        <taxon>Fungi</taxon>
        <taxon>Dikarya</taxon>
        <taxon>Basidiomycota</taxon>
        <taxon>Agaricomycotina</taxon>
        <taxon>Agaricomycetes</taxon>
        <taxon>Agaricomycetidae</taxon>
        <taxon>Agaricales</taxon>
        <taxon>Agaricineae</taxon>
        <taxon>Strophariaceae</taxon>
        <taxon>Hypholoma</taxon>
    </lineage>
</organism>
<evidence type="ECO:0000256" key="5">
    <source>
        <dbReference type="RuleBase" id="RU362022"/>
    </source>
</evidence>
<feature type="transmembrane region" description="Helical" evidence="5">
    <location>
        <begin position="157"/>
        <end position="173"/>
    </location>
</feature>
<keyword evidence="3 5" id="KW-1133">Transmembrane helix</keyword>
<evidence type="ECO:0000313" key="8">
    <source>
        <dbReference type="Proteomes" id="UP000054270"/>
    </source>
</evidence>
<keyword evidence="5" id="KW-0489">Methyltransferase</keyword>
<sequence length="243" mass="27201">MFTDATFTLLKIPLLILLALDVKAIFTPPQAPPPKNEVLETIALDIPVVRNYRLALIRNGQILLSIAEILLILARAFPDSPISPTILSYLVFAGGNPAGVKLSAPSLLSALLWIGGARIRRWTFRELGRFFRFEISIQRDHRLITTGPYAYVRHPSYTGLLLVTAGWLMWTFAPGSWVRESGVLGTPLGKAALLLYLGFGLLPASVLTLTRMAREDVALRKQFGAQWEDWYRRVPYAVVPWVY</sequence>
<dbReference type="InterPro" id="IPR052527">
    <property type="entry name" value="Metal_cation-efflux_comp"/>
</dbReference>
<dbReference type="Gene3D" id="1.20.120.1630">
    <property type="match status" value="1"/>
</dbReference>
<evidence type="ECO:0000256" key="1">
    <source>
        <dbReference type="ARBA" id="ARBA00004141"/>
    </source>
</evidence>
<evidence type="ECO:0000256" key="4">
    <source>
        <dbReference type="ARBA" id="ARBA00023136"/>
    </source>
</evidence>
<evidence type="ECO:0000256" key="6">
    <source>
        <dbReference type="SAM" id="SignalP"/>
    </source>
</evidence>
<dbReference type="GO" id="GO:0032259">
    <property type="term" value="P:methylation"/>
    <property type="evidence" value="ECO:0007669"/>
    <property type="project" value="UniProtKB-KW"/>
</dbReference>
<dbReference type="Proteomes" id="UP000054270">
    <property type="component" value="Unassembled WGS sequence"/>
</dbReference>
<dbReference type="OMA" id="WAERTRY"/>
<dbReference type="PANTHER" id="PTHR43847:SF1">
    <property type="entry name" value="BLL3993 PROTEIN"/>
    <property type="match status" value="1"/>
</dbReference>
<keyword evidence="5" id="KW-0949">S-adenosyl-L-methionine</keyword>
<keyword evidence="5" id="KW-0256">Endoplasmic reticulum</keyword>
<dbReference type="OrthoDB" id="422086at2759"/>
<feature type="transmembrane region" description="Helical" evidence="5">
    <location>
        <begin position="98"/>
        <end position="119"/>
    </location>
</feature>
<keyword evidence="6" id="KW-0732">Signal</keyword>
<dbReference type="EMBL" id="KN817596">
    <property type="protein sequence ID" value="KJA17926.1"/>
    <property type="molecule type" value="Genomic_DNA"/>
</dbReference>
<keyword evidence="4 5" id="KW-0472">Membrane</keyword>
<dbReference type="PANTHER" id="PTHR43847">
    <property type="entry name" value="BLL3993 PROTEIN"/>
    <property type="match status" value="1"/>
</dbReference>
<evidence type="ECO:0000313" key="7">
    <source>
        <dbReference type="EMBL" id="KJA17926.1"/>
    </source>
</evidence>
<dbReference type="Pfam" id="PF04140">
    <property type="entry name" value="ICMT"/>
    <property type="match status" value="1"/>
</dbReference>
<feature type="chain" id="PRO_5002248159" description="Protein-S-isoprenylcysteine O-methyltransferase" evidence="6">
    <location>
        <begin position="25"/>
        <end position="243"/>
    </location>
</feature>
<comment type="catalytic activity">
    <reaction evidence="5">
        <text>[protein]-C-terminal S-[(2E,6E)-farnesyl]-L-cysteine + S-adenosyl-L-methionine = [protein]-C-terminal S-[(2E,6E)-farnesyl]-L-cysteine methyl ester + S-adenosyl-L-homocysteine</text>
        <dbReference type="Rhea" id="RHEA:21672"/>
        <dbReference type="Rhea" id="RHEA-COMP:12125"/>
        <dbReference type="Rhea" id="RHEA-COMP:12126"/>
        <dbReference type="ChEBI" id="CHEBI:57856"/>
        <dbReference type="ChEBI" id="CHEBI:59789"/>
        <dbReference type="ChEBI" id="CHEBI:90510"/>
        <dbReference type="ChEBI" id="CHEBI:90511"/>
        <dbReference type="EC" id="2.1.1.100"/>
    </reaction>
</comment>
<accession>A0A0D2NMH0</accession>
<evidence type="ECO:0000256" key="3">
    <source>
        <dbReference type="ARBA" id="ARBA00022989"/>
    </source>
</evidence>
<protein>
    <recommendedName>
        <fullName evidence="5">Protein-S-isoprenylcysteine O-methyltransferase</fullName>
        <ecNumber evidence="5">2.1.1.100</ecNumber>
    </recommendedName>
</protein>
<keyword evidence="8" id="KW-1185">Reference proteome</keyword>
<comment type="similarity">
    <text evidence="5">Belongs to the class VI-like SAM-binding methyltransferase superfamily. Isoprenylcysteine carboxyl methyltransferase family.</text>
</comment>
<comment type="subcellular location">
    <subcellularLocation>
        <location evidence="5">Endoplasmic reticulum membrane</location>
        <topology evidence="5">Multi-pass membrane protein</topology>
    </subcellularLocation>
    <subcellularLocation>
        <location evidence="1">Membrane</location>
        <topology evidence="1">Multi-pass membrane protein</topology>
    </subcellularLocation>
</comment>
<dbReference type="EC" id="2.1.1.100" evidence="5"/>